<feature type="compositionally biased region" description="Low complexity" evidence="1">
    <location>
        <begin position="367"/>
        <end position="380"/>
    </location>
</feature>
<feature type="region of interest" description="Disordered" evidence="1">
    <location>
        <begin position="352"/>
        <end position="438"/>
    </location>
</feature>
<protein>
    <submittedName>
        <fullName evidence="2">Uncharacterized protein</fullName>
    </submittedName>
</protein>
<feature type="compositionally biased region" description="Polar residues" evidence="1">
    <location>
        <begin position="1"/>
        <end position="11"/>
    </location>
</feature>
<dbReference type="SUPFAM" id="SSF50998">
    <property type="entry name" value="Quinoprotein alcohol dehydrogenase-like"/>
    <property type="match status" value="1"/>
</dbReference>
<dbReference type="AlphaFoldDB" id="A0AA36MRR1"/>
<sequence>MGLTSSSSKQLASHFGEEEAAGRRGPTLGCVLLEGEAGSYQLLVVTPLKIQVYDGHSAKVLQAQESVESALRSHAPLTAFCQGASTSSSSQMAVGCQDGAVLRFNLGCALGPELHFEEENLGAELPALAKSITALHMYRGQLFAGTCGRCFWHLDGEQREFHLPRTPEGEPPTATSLVAVPKEAGLQLWVGMDTGSLAVFEVETGMLVRTFSCGGPEIVVALAFSEKTSVVFALSAHKRVGIWDTDSYACLQKYPAELMTCGADLSAMGAFDVVSLGMSLLVLAGVDGSLCLRRITRREDRKLNCILLWYLGDGGMECPITSVNFHYETETVLLGDAGCRVQLQNIKEHVSTSQEMLPVRKAASQVPEPAGAAAGAMPGATEPPLPPPPQPPSPSQISPAAGEPRRDAELSPGAEPGAAEGAAEGANAAFPVFAGQSD</sequence>
<comment type="caution">
    <text evidence="2">The sequence shown here is derived from an EMBL/GenBank/DDBJ whole genome shotgun (WGS) entry which is preliminary data.</text>
</comment>
<feature type="compositionally biased region" description="Pro residues" evidence="1">
    <location>
        <begin position="381"/>
        <end position="394"/>
    </location>
</feature>
<proteinExistence type="predicted"/>
<accession>A0AA36MRR1</accession>
<evidence type="ECO:0000313" key="2">
    <source>
        <dbReference type="EMBL" id="CAJ1377713.1"/>
    </source>
</evidence>
<gene>
    <name evidence="2" type="ORF">EVOR1521_LOCUS6441</name>
</gene>
<organism evidence="2 3">
    <name type="scientific">Effrenium voratum</name>
    <dbReference type="NCBI Taxonomy" id="2562239"/>
    <lineage>
        <taxon>Eukaryota</taxon>
        <taxon>Sar</taxon>
        <taxon>Alveolata</taxon>
        <taxon>Dinophyceae</taxon>
        <taxon>Suessiales</taxon>
        <taxon>Symbiodiniaceae</taxon>
        <taxon>Effrenium</taxon>
    </lineage>
</organism>
<feature type="compositionally biased region" description="Low complexity" evidence="1">
    <location>
        <begin position="410"/>
        <end position="429"/>
    </location>
</feature>
<dbReference type="EMBL" id="CAUJNA010000482">
    <property type="protein sequence ID" value="CAJ1377713.1"/>
    <property type="molecule type" value="Genomic_DNA"/>
</dbReference>
<reference evidence="2" key="1">
    <citation type="submission" date="2023-08" db="EMBL/GenBank/DDBJ databases">
        <authorList>
            <person name="Chen Y."/>
            <person name="Shah S."/>
            <person name="Dougan E. K."/>
            <person name="Thang M."/>
            <person name="Chan C."/>
        </authorList>
    </citation>
    <scope>NUCLEOTIDE SEQUENCE</scope>
</reference>
<keyword evidence="3" id="KW-1185">Reference proteome</keyword>
<evidence type="ECO:0000256" key="1">
    <source>
        <dbReference type="SAM" id="MobiDB-lite"/>
    </source>
</evidence>
<feature type="region of interest" description="Disordered" evidence="1">
    <location>
        <begin position="1"/>
        <end position="20"/>
    </location>
</feature>
<dbReference type="Gene3D" id="2.130.10.10">
    <property type="entry name" value="YVTN repeat-like/Quinoprotein amine dehydrogenase"/>
    <property type="match status" value="1"/>
</dbReference>
<dbReference type="InterPro" id="IPR015943">
    <property type="entry name" value="WD40/YVTN_repeat-like_dom_sf"/>
</dbReference>
<dbReference type="Proteomes" id="UP001178507">
    <property type="component" value="Unassembled WGS sequence"/>
</dbReference>
<name>A0AA36MRR1_9DINO</name>
<evidence type="ECO:0000313" key="3">
    <source>
        <dbReference type="Proteomes" id="UP001178507"/>
    </source>
</evidence>
<dbReference type="InterPro" id="IPR011047">
    <property type="entry name" value="Quinoprotein_ADH-like_sf"/>
</dbReference>